<feature type="compositionally biased region" description="Polar residues" evidence="8">
    <location>
        <begin position="557"/>
        <end position="570"/>
    </location>
</feature>
<dbReference type="GO" id="GO:0032483">
    <property type="term" value="P:regulation of Rab protein signal transduction"/>
    <property type="evidence" value="ECO:0007669"/>
    <property type="project" value="TreeGrafter"/>
</dbReference>
<feature type="region of interest" description="Disordered" evidence="8">
    <location>
        <begin position="367"/>
        <end position="397"/>
    </location>
</feature>
<feature type="compositionally biased region" description="Low complexity" evidence="8">
    <location>
        <begin position="861"/>
        <end position="871"/>
    </location>
</feature>
<dbReference type="Proteomes" id="UP000279833">
    <property type="component" value="Unassembled WGS sequence"/>
</dbReference>
<evidence type="ECO:0000256" key="5">
    <source>
        <dbReference type="ARBA" id="ARBA00022475"/>
    </source>
</evidence>
<feature type="domain" description="UDENN" evidence="9">
    <location>
        <begin position="1"/>
        <end position="206"/>
    </location>
</feature>
<dbReference type="GO" id="GO:0005829">
    <property type="term" value="C:cytosol"/>
    <property type="evidence" value="ECO:0007669"/>
    <property type="project" value="TreeGrafter"/>
</dbReference>
<proteinExistence type="inferred from homology"/>
<feature type="region of interest" description="Disordered" evidence="8">
    <location>
        <begin position="454"/>
        <end position="496"/>
    </location>
</feature>
<evidence type="ECO:0000256" key="4">
    <source>
        <dbReference type="ARBA" id="ARBA00017868"/>
    </source>
</evidence>
<dbReference type="Gene3D" id="3.40.50.11500">
    <property type="match status" value="1"/>
</dbReference>
<dbReference type="Pfam" id="PF02141">
    <property type="entry name" value="DENN"/>
    <property type="match status" value="1"/>
</dbReference>
<feature type="compositionally biased region" description="Acidic residues" evidence="8">
    <location>
        <begin position="466"/>
        <end position="495"/>
    </location>
</feature>
<keyword evidence="6" id="KW-0963">Cytoplasm</keyword>
<organism evidence="12">
    <name type="scientific">Schistosoma curassoni</name>
    <dbReference type="NCBI Taxonomy" id="6186"/>
    <lineage>
        <taxon>Eukaryota</taxon>
        <taxon>Metazoa</taxon>
        <taxon>Spiralia</taxon>
        <taxon>Lophotrochozoa</taxon>
        <taxon>Platyhelminthes</taxon>
        <taxon>Trematoda</taxon>
        <taxon>Digenea</taxon>
        <taxon>Strigeidida</taxon>
        <taxon>Schistosomatoidea</taxon>
        <taxon>Schistosomatidae</taxon>
        <taxon>Schistosoma</taxon>
    </lineage>
</organism>
<dbReference type="GO" id="GO:0006915">
    <property type="term" value="P:apoptotic process"/>
    <property type="evidence" value="ECO:0007669"/>
    <property type="project" value="UniProtKB-KW"/>
</dbReference>
<dbReference type="PANTHER" id="PTHR13008:SF7">
    <property type="entry name" value="MAP KINASE-ACTIVATING DEATH DOMAIN PROTEIN"/>
    <property type="match status" value="1"/>
</dbReference>
<evidence type="ECO:0000259" key="9">
    <source>
        <dbReference type="PROSITE" id="PS50211"/>
    </source>
</evidence>
<dbReference type="PANTHER" id="PTHR13008">
    <property type="entry name" value="MAP-KINASE ACTIVATING DEATH DOMAIN PROTEIN MADD /DENN/AEX-3 C.ELEGANS"/>
    <property type="match status" value="1"/>
</dbReference>
<dbReference type="GO" id="GO:0005886">
    <property type="term" value="C:plasma membrane"/>
    <property type="evidence" value="ECO:0007669"/>
    <property type="project" value="UniProtKB-SubCell"/>
</dbReference>
<dbReference type="InterPro" id="IPR037516">
    <property type="entry name" value="Tripartite_DENN"/>
</dbReference>
<dbReference type="SMART" id="SM00801">
    <property type="entry name" value="dDENN"/>
    <property type="match status" value="1"/>
</dbReference>
<feature type="compositionally biased region" description="Basic and acidic residues" evidence="8">
    <location>
        <begin position="382"/>
        <end position="393"/>
    </location>
</feature>
<evidence type="ECO:0000313" key="12">
    <source>
        <dbReference type="WBParaSite" id="SCUD_0000000001-mRNA-1"/>
    </source>
</evidence>
<feature type="region of interest" description="Disordered" evidence="8">
    <location>
        <begin position="550"/>
        <end position="570"/>
    </location>
</feature>
<accession>A0A183JBE6</accession>
<dbReference type="InterPro" id="IPR001194">
    <property type="entry name" value="cDENN_dom"/>
</dbReference>
<evidence type="ECO:0000256" key="6">
    <source>
        <dbReference type="ARBA" id="ARBA00022490"/>
    </source>
</evidence>
<dbReference type="AlphaFoldDB" id="A0A183JBE6"/>
<dbReference type="GO" id="GO:0042981">
    <property type="term" value="P:regulation of apoptotic process"/>
    <property type="evidence" value="ECO:0007669"/>
    <property type="project" value="TreeGrafter"/>
</dbReference>
<dbReference type="InterPro" id="IPR039980">
    <property type="entry name" value="MADD"/>
</dbReference>
<evidence type="ECO:0000256" key="8">
    <source>
        <dbReference type="SAM" id="MobiDB-lite"/>
    </source>
</evidence>
<feature type="compositionally biased region" description="Polar residues" evidence="8">
    <location>
        <begin position="872"/>
        <end position="881"/>
    </location>
</feature>
<keyword evidence="5" id="KW-1003">Cell membrane</keyword>
<evidence type="ECO:0000256" key="7">
    <source>
        <dbReference type="ARBA" id="ARBA00022703"/>
    </source>
</evidence>
<dbReference type="PROSITE" id="PS50211">
    <property type="entry name" value="DENN"/>
    <property type="match status" value="1"/>
</dbReference>
<comment type="similarity">
    <text evidence="3">Belongs to the MADD family.</text>
</comment>
<feature type="compositionally biased region" description="Low complexity" evidence="8">
    <location>
        <begin position="780"/>
        <end position="795"/>
    </location>
</feature>
<gene>
    <name evidence="10" type="ORF">SCUD_LOCUS1</name>
</gene>
<evidence type="ECO:0000313" key="11">
    <source>
        <dbReference type="Proteomes" id="UP000279833"/>
    </source>
</evidence>
<dbReference type="InterPro" id="IPR056574">
    <property type="entry name" value="Death_MADD"/>
</dbReference>
<keyword evidence="11" id="KW-1185">Reference proteome</keyword>
<feature type="region of interest" description="Disordered" evidence="8">
    <location>
        <begin position="775"/>
        <end position="795"/>
    </location>
</feature>
<keyword evidence="7" id="KW-0053">Apoptosis</keyword>
<reference evidence="10 11" key="2">
    <citation type="submission" date="2018-11" db="EMBL/GenBank/DDBJ databases">
        <authorList>
            <consortium name="Pathogen Informatics"/>
        </authorList>
    </citation>
    <scope>NUCLEOTIDE SEQUENCE [LARGE SCALE GENOMIC DNA]</scope>
    <source>
        <strain evidence="10">Dakar</strain>
        <strain evidence="11">Dakar, Senegal</strain>
    </source>
</reference>
<dbReference type="InterPro" id="IPR043153">
    <property type="entry name" value="DENN_C"/>
</dbReference>
<dbReference type="EMBL" id="UZAK01000001">
    <property type="protein sequence ID" value="VDO58157.1"/>
    <property type="molecule type" value="Genomic_DNA"/>
</dbReference>
<dbReference type="GO" id="GO:0005085">
    <property type="term" value="F:guanyl-nucleotide exchange factor activity"/>
    <property type="evidence" value="ECO:0007669"/>
    <property type="project" value="TreeGrafter"/>
</dbReference>
<dbReference type="WBParaSite" id="SCUD_0000000001-mRNA-1">
    <property type="protein sequence ID" value="SCUD_0000000001-mRNA-1"/>
    <property type="gene ID" value="SCUD_0000000001"/>
</dbReference>
<keyword evidence="5" id="KW-0472">Membrane</keyword>
<dbReference type="STRING" id="6186.A0A183JBE6"/>
<reference evidence="12" key="1">
    <citation type="submission" date="2016-06" db="UniProtKB">
        <authorList>
            <consortium name="WormBaseParasite"/>
        </authorList>
    </citation>
    <scope>IDENTIFICATION</scope>
</reference>
<dbReference type="InterPro" id="IPR005112">
    <property type="entry name" value="dDENN_dom"/>
</dbReference>
<name>A0A183JBE6_9TREM</name>
<evidence type="ECO:0000256" key="2">
    <source>
        <dbReference type="ARBA" id="ARBA00004496"/>
    </source>
</evidence>
<protein>
    <recommendedName>
        <fullName evidence="4">MAP kinase-activating death domain protein</fullName>
    </recommendedName>
</protein>
<evidence type="ECO:0000256" key="3">
    <source>
        <dbReference type="ARBA" id="ARBA00005978"/>
    </source>
</evidence>
<evidence type="ECO:0000313" key="10">
    <source>
        <dbReference type="EMBL" id="VDO58157.1"/>
    </source>
</evidence>
<comment type="subcellular location">
    <subcellularLocation>
        <location evidence="1">Cell membrane</location>
    </subcellularLocation>
    <subcellularLocation>
        <location evidence="2">Cytoplasm</location>
    </subcellularLocation>
</comment>
<evidence type="ECO:0000256" key="1">
    <source>
        <dbReference type="ARBA" id="ARBA00004236"/>
    </source>
</evidence>
<feature type="region of interest" description="Disordered" evidence="8">
    <location>
        <begin position="856"/>
        <end position="881"/>
    </location>
</feature>
<sequence length="1105" mass="125237">MSVMALTAMLYPLQYMFPAIPLLPNSLKGGENLLLSPTPFLIGIPATFLSQKTDFRFPADVWLVDLDANKMMGSSLLEPIPLLPEKEGKILCENLDQALSSMTANLISSESTEINLKNSANQLRNADSADVATRVAMVRFFNSLNVLGNITEHTRTIRLFPRPVVAFQKFSFLKSRQVLTPFTRKLAETQAVEFFAEWCLYPENEVFQRIHAGIHDPEQIGDKGIWYQDNLAQINFQIWSSEQTDRYLALNFIHSVIANNDIKNFEMVHENFPKFNTNTNNNNIMNDLMSLYNPPHNIDDLLKNAIQPQQYMRKNKPKRRPNQQQLQPMDSFDLANAQLQKSNSTENNEIELNKKKLPGQLLTIPSMAESTSDSSDDQPNEVTHEDDMIRDKTNNTNHVQNIENKLILTNTPNVPILRKPSLRKVPTTQQTNYTSTEMNKRSVHYNEEQLVQVLNKDSISSGDKIDQDEDADGDEDEEAAAEVEEEMEDDEDDTEQTSVGKYLLNNLSDNLADAASHASTTLSGLLNKPKTIVRKSGSLMKKMATEITSTTKTTDTAGNKSSSINKHLDVNSNKPDGDLIHSASKFVLNFPKQQFFQFGANKSRQQEAGLFNKNKNDKLSSGKGVDSNFVNPEQSRLKELLYDENYRNYLLSKLNRGLSKLFDDPDDCIPDVPIININGYKSHIWLLQCVIHGLEQTCTNHGIGGLASAMMLLELCHTHYLNTSTAVSPSKLHGSQNSTNQNLQEEENLVSAFTGWLRTTTKDLKKVTKPNIVTGLFSRPNPSENLNNNNNNNENQSIDLTIKKIDLHQTDNNNSKSSLTVGLNDSDNINRGTILGKKSQHASSYRFIHGNLIDPSAQNQSTTTYTDSYSSKSGNRKISNSDHSSNRVYLYENLIDGHERSRLWDHMQFWEDTFFDTVAQERDILGLDQAPTEMLEQFANMNTTQKRIVILKEDRLLAFCLYNLTAYMILMNVDKGILVNHVRRLLARCRIGSYFAAITSHLLDNVKYLDGNSIDLLPSMTRLKVFQSYEIELLNNVSNEAKILEIYGKCLTFRNLLGEIVKKLDYDQLIDLSFEESIISLKFIEQETNSDQFSLLQIRCDKVRK</sequence>
<dbReference type="Pfam" id="PF23629">
    <property type="entry name" value="Death_MADD"/>
    <property type="match status" value="1"/>
</dbReference>